<evidence type="ECO:0000256" key="1">
    <source>
        <dbReference type="PROSITE-ProRule" id="PRU00122"/>
    </source>
</evidence>
<proteinExistence type="predicted"/>
<evidence type="ECO:0000313" key="4">
    <source>
        <dbReference type="EMBL" id="VDM50941.1"/>
    </source>
</evidence>
<evidence type="ECO:0000256" key="2">
    <source>
        <dbReference type="SAM" id="MobiDB-lite"/>
    </source>
</evidence>
<dbReference type="InterPro" id="IPR013320">
    <property type="entry name" value="ConA-like_dom_sf"/>
</dbReference>
<dbReference type="WBParaSite" id="TCNE_0001962401-mRNA-1">
    <property type="protein sequence ID" value="TCNE_0001962401-mRNA-1"/>
    <property type="gene ID" value="TCNE_0001962401"/>
</dbReference>
<dbReference type="PANTHER" id="PTHR15036">
    <property type="entry name" value="PIKACHURIN-LIKE PROTEIN"/>
    <property type="match status" value="1"/>
</dbReference>
<dbReference type="SMART" id="SM00282">
    <property type="entry name" value="LamG"/>
    <property type="match status" value="1"/>
</dbReference>
<evidence type="ECO:0000313" key="6">
    <source>
        <dbReference type="WBParaSite" id="TCNE_0001962401-mRNA-1"/>
    </source>
</evidence>
<dbReference type="SUPFAM" id="SSF49899">
    <property type="entry name" value="Concanavalin A-like lectins/glucanases"/>
    <property type="match status" value="1"/>
</dbReference>
<evidence type="ECO:0000313" key="5">
    <source>
        <dbReference type="Proteomes" id="UP000050794"/>
    </source>
</evidence>
<sequence>MERDCLLRWKEGSEKREGWVGEGYEEGDAERAIAVFTGDGFVRLRHVKIDVRRSLDVEIWLKASDPDGLVFYWPKLDMNGVYVKGDFVALALIASQPHFFWNLGSGIAYVKAPTVLSNHRFHSIRFGRNLRNGTIQVDSEFVSHQMSLPRNNHLDVYGADAFIGGAPDGQALPSMIPELRKRFKGAIQRVSINGQIFDRLFKVGSDYHGSPRQESNLEMFESEVETLALGPVEVAVDHSSHFAFYCSWASMSQENNRSLWRKCRGTVVAACFTFLLGPGTLRYEFVRVWIRSTGLVLAIFDDYMTMICFGMVRFFGKDQGKGQNTRGRRGLPETPPIKKSRIEDPRLGAWFFRSSVTPSKMI</sequence>
<reference evidence="4 5" key="2">
    <citation type="submission" date="2018-11" db="EMBL/GenBank/DDBJ databases">
        <authorList>
            <consortium name="Pathogen Informatics"/>
        </authorList>
    </citation>
    <scope>NUCLEOTIDE SEQUENCE [LARGE SCALE GENOMIC DNA]</scope>
</reference>
<dbReference type="PROSITE" id="PS50025">
    <property type="entry name" value="LAM_G_DOMAIN"/>
    <property type="match status" value="1"/>
</dbReference>
<dbReference type="EMBL" id="UYWY01027206">
    <property type="protein sequence ID" value="VDM50941.1"/>
    <property type="molecule type" value="Genomic_DNA"/>
</dbReference>
<keyword evidence="5" id="KW-1185">Reference proteome</keyword>
<accession>A0A183VFV0</accession>
<feature type="domain" description="Laminin G" evidence="3">
    <location>
        <begin position="31"/>
        <end position="246"/>
    </location>
</feature>
<dbReference type="GO" id="GO:0016020">
    <property type="term" value="C:membrane"/>
    <property type="evidence" value="ECO:0007669"/>
    <property type="project" value="UniProtKB-SubCell"/>
</dbReference>
<gene>
    <name evidence="4" type="ORF">TCNE_LOCUS19620</name>
</gene>
<dbReference type="CDD" id="cd00110">
    <property type="entry name" value="LamG"/>
    <property type="match status" value="1"/>
</dbReference>
<dbReference type="InterPro" id="IPR050372">
    <property type="entry name" value="Neurexin-related_CASP"/>
</dbReference>
<reference evidence="6" key="1">
    <citation type="submission" date="2016-06" db="UniProtKB">
        <authorList>
            <consortium name="WormBaseParasite"/>
        </authorList>
    </citation>
    <scope>IDENTIFICATION</scope>
</reference>
<protein>
    <submittedName>
        <fullName evidence="6">LAM_G_DOMAIN domain-containing protein</fullName>
    </submittedName>
</protein>
<dbReference type="Pfam" id="PF00054">
    <property type="entry name" value="Laminin_G_1"/>
    <property type="match status" value="1"/>
</dbReference>
<dbReference type="AlphaFoldDB" id="A0A183VFV0"/>
<name>A0A183VFV0_TOXCA</name>
<evidence type="ECO:0000259" key="3">
    <source>
        <dbReference type="PROSITE" id="PS50025"/>
    </source>
</evidence>
<dbReference type="Proteomes" id="UP000050794">
    <property type="component" value="Unassembled WGS sequence"/>
</dbReference>
<dbReference type="PANTHER" id="PTHR15036:SF85">
    <property type="entry name" value="SP2353, ISOFORM A"/>
    <property type="match status" value="1"/>
</dbReference>
<organism evidence="5 6">
    <name type="scientific">Toxocara canis</name>
    <name type="common">Canine roundworm</name>
    <dbReference type="NCBI Taxonomy" id="6265"/>
    <lineage>
        <taxon>Eukaryota</taxon>
        <taxon>Metazoa</taxon>
        <taxon>Ecdysozoa</taxon>
        <taxon>Nematoda</taxon>
        <taxon>Chromadorea</taxon>
        <taxon>Rhabditida</taxon>
        <taxon>Spirurina</taxon>
        <taxon>Ascaridomorpha</taxon>
        <taxon>Ascaridoidea</taxon>
        <taxon>Toxocaridae</taxon>
        <taxon>Toxocara</taxon>
    </lineage>
</organism>
<feature type="region of interest" description="Disordered" evidence="2">
    <location>
        <begin position="319"/>
        <end position="340"/>
    </location>
</feature>
<comment type="caution">
    <text evidence="1">Lacks conserved residue(s) required for the propagation of feature annotation.</text>
</comment>
<dbReference type="Gene3D" id="2.60.120.200">
    <property type="match status" value="1"/>
</dbReference>
<dbReference type="InterPro" id="IPR001791">
    <property type="entry name" value="Laminin_G"/>
</dbReference>